<comment type="caution">
    <text evidence="5">The sequence shown here is derived from an EMBL/GenBank/DDBJ whole genome shotgun (WGS) entry which is preliminary data.</text>
</comment>
<feature type="domain" description="BTB" evidence="4">
    <location>
        <begin position="810"/>
        <end position="874"/>
    </location>
</feature>
<keyword evidence="1" id="KW-0677">Repeat</keyword>
<dbReference type="InterPro" id="IPR051625">
    <property type="entry name" value="Signaling_Regulatory_Domain"/>
</dbReference>
<dbReference type="CDD" id="cd18186">
    <property type="entry name" value="BTB_POZ_ZBTB_KLHL-like"/>
    <property type="match status" value="2"/>
</dbReference>
<feature type="repeat" description="RCC1" evidence="2">
    <location>
        <begin position="226"/>
        <end position="275"/>
    </location>
</feature>
<dbReference type="SMART" id="SM00225">
    <property type="entry name" value="BTB"/>
    <property type="match status" value="2"/>
</dbReference>
<evidence type="ECO:0000256" key="3">
    <source>
        <dbReference type="SAM" id="MobiDB-lite"/>
    </source>
</evidence>
<dbReference type="PANTHER" id="PTHR22872">
    <property type="entry name" value="BTK-BINDING PROTEIN-RELATED"/>
    <property type="match status" value="1"/>
</dbReference>
<feature type="compositionally biased region" description="Basic and acidic residues" evidence="3">
    <location>
        <begin position="1333"/>
        <end position="1343"/>
    </location>
</feature>
<feature type="region of interest" description="Disordered" evidence="3">
    <location>
        <begin position="1333"/>
        <end position="1404"/>
    </location>
</feature>
<feature type="region of interest" description="Disordered" evidence="3">
    <location>
        <begin position="1037"/>
        <end position="1272"/>
    </location>
</feature>
<evidence type="ECO:0000256" key="1">
    <source>
        <dbReference type="ARBA" id="ARBA00022737"/>
    </source>
</evidence>
<dbReference type="InterPro" id="IPR002110">
    <property type="entry name" value="Ankyrin_rpt"/>
</dbReference>
<feature type="repeat" description="RCC1" evidence="2">
    <location>
        <begin position="155"/>
        <end position="223"/>
    </location>
</feature>
<dbReference type="Pfam" id="PF13540">
    <property type="entry name" value="RCC1_2"/>
    <property type="match status" value="1"/>
</dbReference>
<dbReference type="InterPro" id="IPR000408">
    <property type="entry name" value="Reg_chr_condens"/>
</dbReference>
<feature type="compositionally biased region" description="Pro residues" evidence="3">
    <location>
        <begin position="1142"/>
        <end position="1158"/>
    </location>
</feature>
<organism evidence="5 6">
    <name type="scientific">Sphagnurus paluster</name>
    <dbReference type="NCBI Taxonomy" id="117069"/>
    <lineage>
        <taxon>Eukaryota</taxon>
        <taxon>Fungi</taxon>
        <taxon>Dikarya</taxon>
        <taxon>Basidiomycota</taxon>
        <taxon>Agaricomycotina</taxon>
        <taxon>Agaricomycetes</taxon>
        <taxon>Agaricomycetidae</taxon>
        <taxon>Agaricales</taxon>
        <taxon>Tricholomatineae</taxon>
        <taxon>Lyophyllaceae</taxon>
        <taxon>Sphagnurus</taxon>
    </lineage>
</organism>
<feature type="domain" description="BTB" evidence="4">
    <location>
        <begin position="645"/>
        <end position="732"/>
    </location>
</feature>
<name>A0A9P7K368_9AGAR</name>
<dbReference type="InterPro" id="IPR011333">
    <property type="entry name" value="SKP1/BTB/POZ_sf"/>
</dbReference>
<dbReference type="PROSITE" id="PS50097">
    <property type="entry name" value="BTB"/>
    <property type="match status" value="2"/>
</dbReference>
<dbReference type="InterPro" id="IPR009091">
    <property type="entry name" value="RCC1/BLIP-II"/>
</dbReference>
<gene>
    <name evidence="5" type="ORF">H0H81_008175</name>
</gene>
<sequence>MTLLHEYLHLRNQQAFQRLLDGIPDRAQHGGALSSSGGKSWTRPSPLTSGASCDVNARDWWGRTVLHLACASPDTVEYVRLLLRHPGINVNLADSESHWTALHRALYNANLPAALLLLQRLDTDRTLQDFEGYTAFDLYNSTLNGTKPCRDAPYGDLYTWGANRNAALGFADGGDRAHPEQVIIQRKETESDAEKTHILSRFFPLYARQVQMSRLHTAVITSENGGNLRLCGFGGGGRLGAGQHTQYVLKQLPNLPHTIVSVALGQDHTLALTKAGEVLSWGLNRFLQLGYVLEVPGPGESFGRTEEAIQATPRKVLGPLKKEVVKGVAASRSASVCWTDTDVYTWGTNNGQLGYDKAAQAIQVLPRKATKVTEPVISVVINDSAMACLLNTQDVICIWNNRHTKIMFPGHAFPSEMQPYRPPQAIRDAKIAKITCSDDTFAALSFNGELFTFTVSNPSEAGAAPGKDRSGLKPQRVWALRKKFSAVKDVALGSDGSIIVCTESGHVFVRSRNLKSGQTSGSGKAFKFQRLSALQRVTQVCANATGAFGALRVEYQLKPIGVCGNTFSQDLAAIQPYLRMPSLREHKTDEPVLFEAPHDEDSDDLQITNDILKLMDLLNVLLSQQKQRKESGEWPKPEAPLPYGADVTIQMAAGFIFPVHQIILSARSSVLGLVLSGSSLHNRWSSISIQVVSPLHRSHRGHPIHLKLSGCHPLSVLILLAFLYTDEIMAPWDHRVSSSLGQSLKKLKCDPLQVKTDLGALAELLELPTITAALDSPIKSLPSPSLELAMRRLFSSSQAQAASHDSTLAPDVILQLFDRDVYCHSTILRARSEFFANFFDEDEWTRKRWDAQGVIKVDMKHLNWRVMDYVLRFMCFGAEDRMFESLEFVNSVDEALEFIFDVMAAANELLLDRLVLLCSSVILQHANIHNACFILADATYLHAQQLIERMQSFIAVNMELFLETGMLDDIPIALVKQLAQFVRAKQAEKATVSRSNELINNALGKHAEWLAEQDIPAPYSRVNGASISRKTSSAKLKTLGPSMHPHPQRAIRRPPSNDDIFAMDDESNSSPAAKQPRPAAPVWKAPSTPRVDMKAVMAEAARGSPPARDSPRSKTPSTPGVAARPTPTGWRDQSQAQTGARPSPPGTPSGPGSGPAPPGVGSSPRKAVPPTTPRRAQTTSMSTNASPIPGLGPMITPTRKTASFVGAGGKTSSSAGGGSSSGAGGGSVGVGIGAPSSTTTPTMRRVSSGGKAWTQPPASAPTPAGPAGGTRMSFTAIQELERAQEELLGEAGRERRTLREIQEEEQGLRAEAEFLAWWNAEEERVRLEAIVAEAEREKGERKASGRQKRGGGRKADQGPGQARVPAQVGGSSGGQGQASTAPSKRRPSRKQPQKDKGNSAQAAV</sequence>
<dbReference type="Pfam" id="PF00651">
    <property type="entry name" value="BTB"/>
    <property type="match status" value="1"/>
</dbReference>
<dbReference type="InterPro" id="IPR036770">
    <property type="entry name" value="Ankyrin_rpt-contain_sf"/>
</dbReference>
<feature type="compositionally biased region" description="Gly residues" evidence="3">
    <location>
        <begin position="1215"/>
        <end position="1232"/>
    </location>
</feature>
<dbReference type="Pfam" id="PF12796">
    <property type="entry name" value="Ank_2"/>
    <property type="match status" value="1"/>
</dbReference>
<protein>
    <recommendedName>
        <fullName evidence="4">BTB domain-containing protein</fullName>
    </recommendedName>
</protein>
<feature type="region of interest" description="Disordered" evidence="3">
    <location>
        <begin position="29"/>
        <end position="49"/>
    </location>
</feature>
<reference evidence="5" key="2">
    <citation type="submission" date="2021-10" db="EMBL/GenBank/DDBJ databases">
        <title>Phylogenomics reveals ancestral predisposition of the termite-cultivated fungus Termitomyces towards a domesticated lifestyle.</title>
        <authorList>
            <person name="Auxier B."/>
            <person name="Grum-Grzhimaylo A."/>
            <person name="Cardenas M.E."/>
            <person name="Lodge J.D."/>
            <person name="Laessoe T."/>
            <person name="Pedersen O."/>
            <person name="Smith M.E."/>
            <person name="Kuyper T.W."/>
            <person name="Franco-Molano E.A."/>
            <person name="Baroni T.J."/>
            <person name="Aanen D.K."/>
        </authorList>
    </citation>
    <scope>NUCLEOTIDE SEQUENCE</scope>
    <source>
        <strain evidence="5">D49</strain>
    </source>
</reference>
<keyword evidence="6" id="KW-1185">Reference proteome</keyword>
<dbReference type="SUPFAM" id="SSF50985">
    <property type="entry name" value="RCC1/BLIP-II"/>
    <property type="match status" value="1"/>
</dbReference>
<reference evidence="5" key="1">
    <citation type="submission" date="2021-02" db="EMBL/GenBank/DDBJ databases">
        <authorList>
            <person name="Nieuwenhuis M."/>
            <person name="Van De Peppel L.J.J."/>
        </authorList>
    </citation>
    <scope>NUCLEOTIDE SEQUENCE</scope>
    <source>
        <strain evidence="5">D49</strain>
    </source>
</reference>
<dbReference type="OrthoDB" id="1893551at2759"/>
<dbReference type="SMART" id="SM00248">
    <property type="entry name" value="ANK"/>
    <property type="match status" value="2"/>
</dbReference>
<proteinExistence type="predicted"/>
<accession>A0A9P7K368</accession>
<evidence type="ECO:0000313" key="5">
    <source>
        <dbReference type="EMBL" id="KAG5636401.1"/>
    </source>
</evidence>
<dbReference type="Gene3D" id="3.30.710.10">
    <property type="entry name" value="Potassium Channel Kv1.1, Chain A"/>
    <property type="match status" value="2"/>
</dbReference>
<evidence type="ECO:0000259" key="4">
    <source>
        <dbReference type="PROSITE" id="PS50097"/>
    </source>
</evidence>
<dbReference type="SUPFAM" id="SSF54695">
    <property type="entry name" value="POZ domain"/>
    <property type="match status" value="2"/>
</dbReference>
<dbReference type="SUPFAM" id="SSF48403">
    <property type="entry name" value="Ankyrin repeat"/>
    <property type="match status" value="1"/>
</dbReference>
<dbReference type="InterPro" id="IPR000210">
    <property type="entry name" value="BTB/POZ_dom"/>
</dbReference>
<dbReference type="PANTHER" id="PTHR22872:SF2">
    <property type="entry name" value="INHIBITOR OF BRUTON TYROSINE KINASE"/>
    <property type="match status" value="1"/>
</dbReference>
<feature type="compositionally biased region" description="Polar residues" evidence="3">
    <location>
        <begin position="1174"/>
        <end position="1186"/>
    </location>
</feature>
<feature type="compositionally biased region" description="Polar residues" evidence="3">
    <location>
        <begin position="33"/>
        <end position="49"/>
    </location>
</feature>
<dbReference type="EMBL" id="JABCKI010005938">
    <property type="protein sequence ID" value="KAG5636401.1"/>
    <property type="molecule type" value="Genomic_DNA"/>
</dbReference>
<evidence type="ECO:0000313" key="6">
    <source>
        <dbReference type="Proteomes" id="UP000717328"/>
    </source>
</evidence>
<dbReference type="Gene3D" id="1.25.40.20">
    <property type="entry name" value="Ankyrin repeat-containing domain"/>
    <property type="match status" value="1"/>
</dbReference>
<dbReference type="PROSITE" id="PS50012">
    <property type="entry name" value="RCC1_3"/>
    <property type="match status" value="3"/>
</dbReference>
<evidence type="ECO:0000256" key="2">
    <source>
        <dbReference type="PROSITE-ProRule" id="PRU00235"/>
    </source>
</evidence>
<dbReference type="PRINTS" id="PR00633">
    <property type="entry name" value="RCCNDNSATION"/>
</dbReference>
<dbReference type="Gene3D" id="2.130.10.30">
    <property type="entry name" value="Regulator of chromosome condensation 1/beta-lactamase-inhibitor protein II"/>
    <property type="match status" value="1"/>
</dbReference>
<feature type="repeat" description="RCC1" evidence="2">
    <location>
        <begin position="448"/>
        <end position="503"/>
    </location>
</feature>
<dbReference type="Proteomes" id="UP000717328">
    <property type="component" value="Unassembled WGS sequence"/>
</dbReference>